<evidence type="ECO:0000259" key="3">
    <source>
        <dbReference type="PROSITE" id="PS50930"/>
    </source>
</evidence>
<comment type="caution">
    <text evidence="1">Lacks conserved residue(s) required for the propagation of feature annotation.</text>
</comment>
<dbReference type="PANTHER" id="PTHR37299">
    <property type="entry name" value="TRANSCRIPTIONAL REGULATOR-RELATED"/>
    <property type="match status" value="1"/>
</dbReference>
<dbReference type="GO" id="GO:0003677">
    <property type="term" value="F:DNA binding"/>
    <property type="evidence" value="ECO:0007669"/>
    <property type="project" value="InterPro"/>
</dbReference>
<dbReference type="eggNOG" id="COG3279">
    <property type="taxonomic scope" value="Bacteria"/>
</dbReference>
<dbReference type="OrthoDB" id="9787344at2"/>
<dbReference type="RefSeq" id="WP_037498496.1">
    <property type="nucleotide sequence ID" value="NZ_JJMU01000029.1"/>
</dbReference>
<dbReference type="PROSITE" id="PS50930">
    <property type="entry name" value="HTH_LYTTR"/>
    <property type="match status" value="1"/>
</dbReference>
<keyword evidence="5" id="KW-1185">Reference proteome</keyword>
<dbReference type="Pfam" id="PF00072">
    <property type="entry name" value="Response_reg"/>
    <property type="match status" value="1"/>
</dbReference>
<dbReference type="Pfam" id="PF04397">
    <property type="entry name" value="LytTR"/>
    <property type="match status" value="1"/>
</dbReference>
<dbReference type="InterPro" id="IPR001789">
    <property type="entry name" value="Sig_transdc_resp-reg_receiver"/>
</dbReference>
<dbReference type="PANTHER" id="PTHR37299:SF1">
    <property type="entry name" value="STAGE 0 SPORULATION PROTEIN A HOMOLOG"/>
    <property type="match status" value="1"/>
</dbReference>
<reference evidence="4 5" key="2">
    <citation type="journal article" date="2015" name="PLoS ONE">
        <title>Whole-Genome Optical Mapping and Finished Genome Sequence of Sphingobacterium deserti sp. nov., a New Species Isolated from the Western Desert of China.</title>
        <authorList>
            <person name="Teng C."/>
            <person name="Zhou Z."/>
            <person name="Molnar I."/>
            <person name="Li X."/>
            <person name="Tang R."/>
            <person name="Chen M."/>
            <person name="Wang L."/>
            <person name="Su S."/>
            <person name="Zhang W."/>
            <person name="Lin M."/>
        </authorList>
    </citation>
    <scope>NUCLEOTIDE SEQUENCE [LARGE SCALE GENOMIC DNA]</scope>
    <source>
        <strain evidence="5">ACCC05744</strain>
    </source>
</reference>
<gene>
    <name evidence="4" type="ORF">DI53_2061</name>
</gene>
<evidence type="ECO:0000313" key="4">
    <source>
        <dbReference type="EMBL" id="KGE14231.1"/>
    </source>
</evidence>
<protein>
    <submittedName>
        <fullName evidence="4">Two component transcriptional regulator, LytTR family</fullName>
    </submittedName>
</protein>
<dbReference type="Gene3D" id="2.40.50.1020">
    <property type="entry name" value="LytTr DNA-binding domain"/>
    <property type="match status" value="1"/>
</dbReference>
<dbReference type="PROSITE" id="PS50110">
    <property type="entry name" value="RESPONSE_REGULATORY"/>
    <property type="match status" value="1"/>
</dbReference>
<evidence type="ECO:0000259" key="2">
    <source>
        <dbReference type="PROSITE" id="PS50110"/>
    </source>
</evidence>
<dbReference type="SMART" id="SM00850">
    <property type="entry name" value="LytTR"/>
    <property type="match status" value="1"/>
</dbReference>
<organism evidence="4 5">
    <name type="scientific">Sphingobacterium deserti</name>
    <dbReference type="NCBI Taxonomy" id="1229276"/>
    <lineage>
        <taxon>Bacteria</taxon>
        <taxon>Pseudomonadati</taxon>
        <taxon>Bacteroidota</taxon>
        <taxon>Sphingobacteriia</taxon>
        <taxon>Sphingobacteriales</taxon>
        <taxon>Sphingobacteriaceae</taxon>
        <taxon>Sphingobacterium</taxon>
    </lineage>
</organism>
<dbReference type="Gene3D" id="3.40.50.2300">
    <property type="match status" value="1"/>
</dbReference>
<evidence type="ECO:0000256" key="1">
    <source>
        <dbReference type="PROSITE-ProRule" id="PRU00169"/>
    </source>
</evidence>
<dbReference type="Proteomes" id="UP000031802">
    <property type="component" value="Unassembled WGS sequence"/>
</dbReference>
<dbReference type="AlphaFoldDB" id="A0A0B8T102"/>
<proteinExistence type="predicted"/>
<reference evidence="5" key="1">
    <citation type="submission" date="2014-04" db="EMBL/GenBank/DDBJ databases">
        <title>Whole-Genome optical mapping and complete genome sequence of Sphingobacterium deserti sp. nov., a new spaces isolated from desert in the west of China.</title>
        <authorList>
            <person name="Teng C."/>
            <person name="Zhou Z."/>
            <person name="Li X."/>
            <person name="Chen M."/>
            <person name="Lin M."/>
            <person name="Wang L."/>
            <person name="Su S."/>
            <person name="Zhang C."/>
            <person name="Zhang W."/>
        </authorList>
    </citation>
    <scope>NUCLEOTIDE SEQUENCE [LARGE SCALE GENOMIC DNA]</scope>
    <source>
        <strain evidence="5">ACCC05744</strain>
    </source>
</reference>
<dbReference type="SUPFAM" id="SSF52172">
    <property type="entry name" value="CheY-like"/>
    <property type="match status" value="1"/>
</dbReference>
<accession>A0A0B8T102</accession>
<feature type="domain" description="Response regulatory" evidence="2">
    <location>
        <begin position="3"/>
        <end position="114"/>
    </location>
</feature>
<dbReference type="InterPro" id="IPR011006">
    <property type="entry name" value="CheY-like_superfamily"/>
</dbReference>
<evidence type="ECO:0000313" key="5">
    <source>
        <dbReference type="Proteomes" id="UP000031802"/>
    </source>
</evidence>
<dbReference type="InterPro" id="IPR046947">
    <property type="entry name" value="LytR-like"/>
</dbReference>
<feature type="domain" description="HTH LytTR-type" evidence="3">
    <location>
        <begin position="130"/>
        <end position="232"/>
    </location>
</feature>
<dbReference type="PATRIC" id="fig|1229276.3.peg.2123"/>
<name>A0A0B8T102_9SPHI</name>
<comment type="caution">
    <text evidence="4">The sequence shown here is derived from an EMBL/GenBank/DDBJ whole genome shotgun (WGS) entry which is preliminary data.</text>
</comment>
<dbReference type="InterPro" id="IPR007492">
    <property type="entry name" value="LytTR_DNA-bd_dom"/>
</dbReference>
<dbReference type="STRING" id="1229276.DI53_2061"/>
<sequence length="234" mass="26928">MIKCIVVENDIHTQKHVVSTLKKMADVEIVAVFDTALAAITILSTNEVDLVFCAIQMPDINGLSLFKSLQNPPFFAFVTTDPTYAVACYELNVLDYILKPFGIERLLKTVNKAKNLLRSRKAENLASDYMVIKDKQYSFITSYDDICYIQADKDYVHIWTIKREYYVWRKLIDLEDTLKGMRRFARVHKSYIINLDYAEHVIGNTIKMKGKLPEIPIGGRYKVELFKKLGAASR</sequence>
<dbReference type="GO" id="GO:0000156">
    <property type="term" value="F:phosphorelay response regulator activity"/>
    <property type="evidence" value="ECO:0007669"/>
    <property type="project" value="InterPro"/>
</dbReference>
<dbReference type="EMBL" id="JJMU01000029">
    <property type="protein sequence ID" value="KGE14231.1"/>
    <property type="molecule type" value="Genomic_DNA"/>
</dbReference>
<dbReference type="SMART" id="SM00448">
    <property type="entry name" value="REC"/>
    <property type="match status" value="1"/>
</dbReference>